<evidence type="ECO:0000313" key="1">
    <source>
        <dbReference type="EMBL" id="WPU63979.1"/>
    </source>
</evidence>
<dbReference type="Gene3D" id="1.10.3210.10">
    <property type="entry name" value="Hypothetical protein af1432"/>
    <property type="match status" value="1"/>
</dbReference>
<reference evidence="1 2" key="1">
    <citation type="submission" date="2023-11" db="EMBL/GenBank/DDBJ databases">
        <title>Peredibacter starrii A3.12.</title>
        <authorList>
            <person name="Mitchell R.J."/>
        </authorList>
    </citation>
    <scope>NUCLEOTIDE SEQUENCE [LARGE SCALE GENOMIC DNA]</scope>
    <source>
        <strain evidence="1 2">A3.12</strain>
    </source>
</reference>
<dbReference type="AlphaFoldDB" id="A0AAX4HL56"/>
<protein>
    <recommendedName>
        <fullName evidence="3">HD domain-containing protein</fullName>
    </recommendedName>
</protein>
<dbReference type="EMBL" id="CP139487">
    <property type="protein sequence ID" value="WPU63979.1"/>
    <property type="molecule type" value="Genomic_DNA"/>
</dbReference>
<organism evidence="1 2">
    <name type="scientific">Peredibacter starrii</name>
    <dbReference type="NCBI Taxonomy" id="28202"/>
    <lineage>
        <taxon>Bacteria</taxon>
        <taxon>Pseudomonadati</taxon>
        <taxon>Bdellovibrionota</taxon>
        <taxon>Bacteriovoracia</taxon>
        <taxon>Bacteriovoracales</taxon>
        <taxon>Bacteriovoracaceae</taxon>
        <taxon>Peredibacter</taxon>
    </lineage>
</organism>
<gene>
    <name evidence="1" type="ORF">SOO65_14885</name>
</gene>
<dbReference type="RefSeq" id="WP_321391775.1">
    <property type="nucleotide sequence ID" value="NZ_CP139487.1"/>
</dbReference>
<dbReference type="Proteomes" id="UP001324634">
    <property type="component" value="Chromosome"/>
</dbReference>
<evidence type="ECO:0008006" key="3">
    <source>
        <dbReference type="Google" id="ProtNLM"/>
    </source>
</evidence>
<name>A0AAX4HL56_9BACT</name>
<sequence length="442" mass="50560">MSLTLLVEHNPMIESCYMLNLSTWLGLEILPKKKAEFAVKYLETDSQNIKLIIVRATIEKEPSAAIMIDYVKKKGLNIPVIVIGPGKEIPGSAAHVPNSLQLKILIQSSARALNITAKDMSNKVVPDYFPIPITYFKVIKRSVCKVYSQDIDDANKYNLRIERMSEFEESYIQSMIQEGMTHLYVDKMDRLEFVNNVTAELMAMLETMDLSAEEELSVQDKSMELLSKKLLTIGVNEETIKLARKNIDAMKKTVQKNPKLSKLLERLLSNKSSYLFKHTQILTYIGLHIIKNIDWGNAEQEEKMSFIAFFHDIVLETDEQAQIKSTLELKKANFPLPERLLVEKHAQMAAEFVSKFPHAPMGADQLIRQHHGMLNGVGFSEHYGNNVSPLAIVFIVAEEYTRIIMKRENGPFDREEMMQELKAEFPTTRFQKVVDILQNVTF</sequence>
<proteinExistence type="predicted"/>
<accession>A0AAX4HL56</accession>
<dbReference type="KEGG" id="psti:SOO65_14885"/>
<keyword evidence="2" id="KW-1185">Reference proteome</keyword>
<evidence type="ECO:0000313" key="2">
    <source>
        <dbReference type="Proteomes" id="UP001324634"/>
    </source>
</evidence>